<dbReference type="GO" id="GO:0004386">
    <property type="term" value="F:helicase activity"/>
    <property type="evidence" value="ECO:0007669"/>
    <property type="project" value="UniProtKB-KW"/>
</dbReference>
<name>A0A545T4E2_9GAMM</name>
<gene>
    <name evidence="2" type="ORF">FLL45_17875</name>
</gene>
<evidence type="ECO:0000313" key="3">
    <source>
        <dbReference type="Proteomes" id="UP000317839"/>
    </source>
</evidence>
<protein>
    <submittedName>
        <fullName evidence="2">DEAD/DEAH box helicase</fullName>
    </submittedName>
</protein>
<accession>A0A545T4E2</accession>
<dbReference type="PROSITE" id="PS51192">
    <property type="entry name" value="HELICASE_ATP_BIND_1"/>
    <property type="match status" value="1"/>
</dbReference>
<dbReference type="InterPro" id="IPR006935">
    <property type="entry name" value="Helicase/UvrB_N"/>
</dbReference>
<dbReference type="GO" id="GO:0005829">
    <property type="term" value="C:cytosol"/>
    <property type="evidence" value="ECO:0007669"/>
    <property type="project" value="TreeGrafter"/>
</dbReference>
<keyword evidence="2" id="KW-0067">ATP-binding</keyword>
<dbReference type="InterPro" id="IPR027417">
    <property type="entry name" value="P-loop_NTPase"/>
</dbReference>
<dbReference type="InterPro" id="IPR014001">
    <property type="entry name" value="Helicase_ATP-bd"/>
</dbReference>
<dbReference type="Gene3D" id="3.40.50.300">
    <property type="entry name" value="P-loop containing nucleotide triphosphate hydrolases"/>
    <property type="match status" value="2"/>
</dbReference>
<dbReference type="GO" id="GO:0016787">
    <property type="term" value="F:hydrolase activity"/>
    <property type="evidence" value="ECO:0007669"/>
    <property type="project" value="InterPro"/>
</dbReference>
<dbReference type="SMART" id="SM00487">
    <property type="entry name" value="DEXDc"/>
    <property type="match status" value="1"/>
</dbReference>
<dbReference type="Proteomes" id="UP000317839">
    <property type="component" value="Unassembled WGS sequence"/>
</dbReference>
<dbReference type="GO" id="GO:0005524">
    <property type="term" value="F:ATP binding"/>
    <property type="evidence" value="ECO:0007669"/>
    <property type="project" value="InterPro"/>
</dbReference>
<dbReference type="RefSeq" id="WP_142943419.1">
    <property type="nucleotide sequence ID" value="NZ_VIKR01000005.1"/>
</dbReference>
<keyword evidence="3" id="KW-1185">Reference proteome</keyword>
<proteinExistence type="predicted"/>
<dbReference type="GO" id="GO:0003677">
    <property type="term" value="F:DNA binding"/>
    <property type="evidence" value="ECO:0007669"/>
    <property type="project" value="InterPro"/>
</dbReference>
<comment type="caution">
    <text evidence="2">The sequence shown here is derived from an EMBL/GenBank/DDBJ whole genome shotgun (WGS) entry which is preliminary data.</text>
</comment>
<dbReference type="PANTHER" id="PTHR47396:SF1">
    <property type="entry name" value="ATP-DEPENDENT HELICASE IRC3-RELATED"/>
    <property type="match status" value="1"/>
</dbReference>
<organism evidence="2 3">
    <name type="scientific">Aliikangiella marina</name>
    <dbReference type="NCBI Taxonomy" id="1712262"/>
    <lineage>
        <taxon>Bacteria</taxon>
        <taxon>Pseudomonadati</taxon>
        <taxon>Pseudomonadota</taxon>
        <taxon>Gammaproteobacteria</taxon>
        <taxon>Oceanospirillales</taxon>
        <taxon>Pleioneaceae</taxon>
        <taxon>Aliikangiella</taxon>
    </lineage>
</organism>
<dbReference type="SUPFAM" id="SSF52540">
    <property type="entry name" value="P-loop containing nucleoside triphosphate hydrolases"/>
    <property type="match status" value="2"/>
</dbReference>
<dbReference type="EMBL" id="VIKR01000005">
    <property type="protein sequence ID" value="TQV72091.1"/>
    <property type="molecule type" value="Genomic_DNA"/>
</dbReference>
<feature type="domain" description="Helicase ATP-binding" evidence="1">
    <location>
        <begin position="23"/>
        <end position="202"/>
    </location>
</feature>
<evidence type="ECO:0000259" key="1">
    <source>
        <dbReference type="PROSITE" id="PS51192"/>
    </source>
</evidence>
<dbReference type="InterPro" id="IPR050742">
    <property type="entry name" value="Helicase_Restrict-Modif_Enz"/>
</dbReference>
<dbReference type="OrthoDB" id="9758243at2"/>
<dbReference type="PANTHER" id="PTHR47396">
    <property type="entry name" value="TYPE I RESTRICTION ENZYME ECOKI R PROTEIN"/>
    <property type="match status" value="1"/>
</dbReference>
<keyword evidence="2" id="KW-0547">Nucleotide-binding</keyword>
<reference evidence="2 3" key="1">
    <citation type="submission" date="2019-06" db="EMBL/GenBank/DDBJ databases">
        <title>Draft genome of Aliikangiella marina GYP-15.</title>
        <authorList>
            <person name="Wang G."/>
        </authorList>
    </citation>
    <scope>NUCLEOTIDE SEQUENCE [LARGE SCALE GENOMIC DNA]</scope>
    <source>
        <strain evidence="2 3">GYP-15</strain>
    </source>
</reference>
<dbReference type="AlphaFoldDB" id="A0A545T4E2"/>
<evidence type="ECO:0000313" key="2">
    <source>
        <dbReference type="EMBL" id="TQV72091.1"/>
    </source>
</evidence>
<keyword evidence="2" id="KW-0378">Hydrolase</keyword>
<keyword evidence="2" id="KW-0347">Helicase</keyword>
<dbReference type="Pfam" id="PF04851">
    <property type="entry name" value="ResIII"/>
    <property type="match status" value="1"/>
</dbReference>
<sequence>MTFPDLKFKYPWRPYQARVLKAVHHHLDDQRLHVVAAPGAGKTTLGLEVFRLLRKKTLVLSPTRVIRDQWISRLSDFTDMPTSQLAWVSNNIDKPKTLTSITYQALHSRMKPELNQETAAELFDDEEPLDIDEVDNFIETIKAQSIQVIIMDEAHHLRAEWWKAIERVFSSIPELVLVSLTATPPYDAQGHEWIRYEKLCGPIDEEISVPELVKSKTLCPHQDFIWTVDITTSEKQLVKDHESRVQNLCQSLITNPEFKTIIYNHPWLQNNADEQSIIKHPKVAMALLVFCKATSKPIQKTLLSILDLTNRDIPELTRQWWQIIIESALFSNTFEHDRNQQDFIEKLKKQLRATELLHKKELSVAFSKKILRTLSQSPSKVKGCLQIHKLELKKRQNNLRQVILTDYIRDEGLVGETKIGRVTLGAWPIYQGLVLDSPIRDKIGLLTGRLCLISYELVGKLKEHLQVEKCQFEDFDHLGRVSVVTGPLNQLTHAFTELLMQGDLKVLVGTRSLLGEGWDAPAINSLILASAVGSFMLTNQMRGRAIRLDKNRPDKISSIWHLVAIDTQSPCGLSDYYDLKKRFETFVGLSEKKPTIESGFARLNTTGLNNLVQINSARYAERNNNWQMIWRFRNRKKIASRWQDALTIDENARVLPSVKAPNTNKIQFYHFKNSFHKLWWQLVLVIGILLETVAFGLISDQSIYWTLTLGIIALVSFKLPTTIKAVKGLIWHSPVDGSLKQIGKALCAALCQTGQIQTSFRRLKVNSVRADDGSFYLGLIGATFYESSLFADCLNEILSPIDNPRYIIIRESGFLGFQKDDYHAVPMKLATKKELAQTFYLAWCKYVCPTELIYTRSPQGRQHLIKAKMRAFSSLFSEEVKRQDRWQ</sequence>
<dbReference type="CDD" id="cd18785">
    <property type="entry name" value="SF2_C"/>
    <property type="match status" value="1"/>
</dbReference>